<dbReference type="SUPFAM" id="SSF81345">
    <property type="entry name" value="ABC transporter involved in vitamin B12 uptake, BtuC"/>
    <property type="match status" value="1"/>
</dbReference>
<dbReference type="GO" id="GO:0022857">
    <property type="term" value="F:transmembrane transporter activity"/>
    <property type="evidence" value="ECO:0007669"/>
    <property type="project" value="InterPro"/>
</dbReference>
<feature type="transmembrane region" description="Helical" evidence="9">
    <location>
        <begin position="225"/>
        <end position="245"/>
    </location>
</feature>
<evidence type="ECO:0000256" key="7">
    <source>
        <dbReference type="ARBA" id="ARBA00023136"/>
    </source>
</evidence>
<reference evidence="11" key="1">
    <citation type="submission" date="2017-02" db="EMBL/GenBank/DDBJ databases">
        <title>Tessaracoccus aquaemaris sp. nov., isolated from the intestine of a Korean rockfish, Sebastes schlegelii, in a marine aquaculture pond.</title>
        <authorList>
            <person name="Tak E.J."/>
            <person name="Bae J.-W."/>
        </authorList>
    </citation>
    <scope>NUCLEOTIDE SEQUENCE [LARGE SCALE GENOMIC DNA]</scope>
    <source>
        <strain evidence="11">NSG39</strain>
    </source>
</reference>
<comment type="similarity">
    <text evidence="2">Belongs to the binding-protein-dependent transport system permease family. FecCD subfamily.</text>
</comment>
<evidence type="ECO:0008006" key="12">
    <source>
        <dbReference type="Google" id="ProtNLM"/>
    </source>
</evidence>
<dbReference type="Gene3D" id="1.10.3470.10">
    <property type="entry name" value="ABC transporter involved in vitamin B12 uptake, BtuC"/>
    <property type="match status" value="1"/>
</dbReference>
<evidence type="ECO:0000256" key="9">
    <source>
        <dbReference type="SAM" id="Phobius"/>
    </source>
</evidence>
<dbReference type="CDD" id="cd06550">
    <property type="entry name" value="TM_ABC_iron-siderophores_like"/>
    <property type="match status" value="1"/>
</dbReference>
<evidence type="ECO:0000256" key="4">
    <source>
        <dbReference type="ARBA" id="ARBA00022475"/>
    </source>
</evidence>
<evidence type="ECO:0000256" key="2">
    <source>
        <dbReference type="ARBA" id="ARBA00007935"/>
    </source>
</evidence>
<feature type="transmembrane region" description="Helical" evidence="9">
    <location>
        <begin position="306"/>
        <end position="326"/>
    </location>
</feature>
<feature type="transmembrane region" description="Helical" evidence="9">
    <location>
        <begin position="266"/>
        <end position="294"/>
    </location>
</feature>
<dbReference type="Proteomes" id="UP000188145">
    <property type="component" value="Chromosome"/>
</dbReference>
<feature type="region of interest" description="Disordered" evidence="8">
    <location>
        <begin position="21"/>
        <end position="74"/>
    </location>
</feature>
<evidence type="ECO:0000256" key="6">
    <source>
        <dbReference type="ARBA" id="ARBA00022989"/>
    </source>
</evidence>
<feature type="transmembrane region" description="Helical" evidence="9">
    <location>
        <begin position="95"/>
        <end position="114"/>
    </location>
</feature>
<feature type="transmembrane region" description="Helical" evidence="9">
    <location>
        <begin position="333"/>
        <end position="355"/>
    </location>
</feature>
<feature type="transmembrane region" description="Helical" evidence="9">
    <location>
        <begin position="134"/>
        <end position="165"/>
    </location>
</feature>
<evidence type="ECO:0000256" key="8">
    <source>
        <dbReference type="SAM" id="MobiDB-lite"/>
    </source>
</evidence>
<dbReference type="STRING" id="1332264.BW730_12635"/>
<evidence type="ECO:0000313" key="11">
    <source>
        <dbReference type="Proteomes" id="UP000188145"/>
    </source>
</evidence>
<feature type="compositionally biased region" description="Basic residues" evidence="8">
    <location>
        <begin position="57"/>
        <end position="68"/>
    </location>
</feature>
<proteinExistence type="inferred from homology"/>
<feature type="transmembrane region" description="Helical" evidence="9">
    <location>
        <begin position="177"/>
        <end position="196"/>
    </location>
</feature>
<evidence type="ECO:0000256" key="3">
    <source>
        <dbReference type="ARBA" id="ARBA00022448"/>
    </source>
</evidence>
<feature type="compositionally biased region" description="Pro residues" evidence="8">
    <location>
        <begin position="25"/>
        <end position="37"/>
    </location>
</feature>
<keyword evidence="3" id="KW-0813">Transport</keyword>
<feature type="compositionally biased region" description="Basic and acidic residues" evidence="8">
    <location>
        <begin position="47"/>
        <end position="56"/>
    </location>
</feature>
<keyword evidence="6 9" id="KW-1133">Transmembrane helix</keyword>
<dbReference type="AlphaFoldDB" id="A0A1Q2CQ97"/>
<sequence length="361" mass="37225">MRRCSSPSRAVEGWSACDRTVDACPPGPLPTQGPPPAQGRGGRRGHRADCRPERRGPAARRGRPHPRPGRPGLFGVGTKSEILIVHTLRLPRIEAALWAGAAFGLAGAVFQSVLRNPLASPDILGISSGASLGAVAAVLWFGWSGVAISLSAFVGALVVALAIWALAWRKGLHGIRFVLVGIGLSYLSGSLISWLLSESSVREAQPVLLWTIGSVADVRGDHLDVLGWLVLAFATVIALSARPLRALSLGDELAKGLGVSLDRSRLVLLLASVALVATAISLTGPIAFVALLAAPIARRLQNDGGPALLVSCFVGAALTLAADVLGQHAVPGLVAPVGIVTGLIGAPYLLVLLAGQRKATS</sequence>
<organism evidence="10 11">
    <name type="scientific">Tessaracoccus aquimaris</name>
    <dbReference type="NCBI Taxonomy" id="1332264"/>
    <lineage>
        <taxon>Bacteria</taxon>
        <taxon>Bacillati</taxon>
        <taxon>Actinomycetota</taxon>
        <taxon>Actinomycetes</taxon>
        <taxon>Propionibacteriales</taxon>
        <taxon>Propionibacteriaceae</taxon>
        <taxon>Tessaracoccus</taxon>
    </lineage>
</organism>
<evidence type="ECO:0000256" key="1">
    <source>
        <dbReference type="ARBA" id="ARBA00004651"/>
    </source>
</evidence>
<dbReference type="KEGG" id="tes:BW730_12635"/>
<comment type="subcellular location">
    <subcellularLocation>
        <location evidence="1">Cell membrane</location>
        <topology evidence="1">Multi-pass membrane protein</topology>
    </subcellularLocation>
</comment>
<name>A0A1Q2CQ97_9ACTN</name>
<dbReference type="GO" id="GO:0005886">
    <property type="term" value="C:plasma membrane"/>
    <property type="evidence" value="ECO:0007669"/>
    <property type="project" value="UniProtKB-SubCell"/>
</dbReference>
<keyword evidence="7 9" id="KW-0472">Membrane</keyword>
<dbReference type="InterPro" id="IPR037294">
    <property type="entry name" value="ABC_BtuC-like"/>
</dbReference>
<evidence type="ECO:0000313" key="10">
    <source>
        <dbReference type="EMBL" id="AQP48225.1"/>
    </source>
</evidence>
<keyword evidence="5 9" id="KW-0812">Transmembrane</keyword>
<keyword evidence="11" id="KW-1185">Reference proteome</keyword>
<dbReference type="Pfam" id="PF01032">
    <property type="entry name" value="FecCD"/>
    <property type="match status" value="1"/>
</dbReference>
<evidence type="ECO:0000256" key="5">
    <source>
        <dbReference type="ARBA" id="ARBA00022692"/>
    </source>
</evidence>
<dbReference type="PANTHER" id="PTHR30472:SF24">
    <property type="entry name" value="FERRIC ENTEROBACTIN TRANSPORT SYSTEM PERMEASE PROTEIN FEPG"/>
    <property type="match status" value="1"/>
</dbReference>
<gene>
    <name evidence="10" type="ORF">BW730_12635</name>
</gene>
<accession>A0A1Q2CQ97</accession>
<dbReference type="PANTHER" id="PTHR30472">
    <property type="entry name" value="FERRIC ENTEROBACTIN TRANSPORT SYSTEM PERMEASE PROTEIN"/>
    <property type="match status" value="1"/>
</dbReference>
<dbReference type="GO" id="GO:0033214">
    <property type="term" value="P:siderophore-iron import into cell"/>
    <property type="evidence" value="ECO:0007669"/>
    <property type="project" value="TreeGrafter"/>
</dbReference>
<dbReference type="InterPro" id="IPR000522">
    <property type="entry name" value="ABC_transptr_permease_BtuC"/>
</dbReference>
<protein>
    <recommendedName>
        <fullName evidence="12">ABC transporter permease</fullName>
    </recommendedName>
</protein>
<dbReference type="EMBL" id="CP019606">
    <property type="protein sequence ID" value="AQP48225.1"/>
    <property type="molecule type" value="Genomic_DNA"/>
</dbReference>
<keyword evidence="4" id="KW-1003">Cell membrane</keyword>